<gene>
    <name evidence="1" type="ORF">FVD38_18940</name>
</gene>
<sequence length="423" mass="46062">MPHIQFVHQGRRQADLLLVIALWHELMSEWHPEHADPLKATTVCGNTIDSMPVYLARNPRKACSFETMLRLASGVLGGMHATKPFFADGDNAKWFEPLETSPRTVQLTPAAIEAWNASATAREAALVAARARIESDLESNDAALALLPEPRMQEPTAGARPAPAASRVDGRAGHLAELVRQIHAEPFQPAYRKKTFGAPVTGWDARLKAYFWPLPAQDYVRTSTAVQQLAGRARALAEILDSDRAWGDEEGSMAVALAHDIFAWGGVPQNPETVTPATVREVFLAALNNHGASKAHMNSGWTKVAAFATAHLEDHGQRHPQVIWDSRVATAIIGRLDRIAVPASLFPGIGTVPGQGGTRPRPLTSAWPQGYRSWASQVAGSALVREIRDILNRGDYPKMPLPDGGEGPWTTRGVEMVLFMDGY</sequence>
<dbReference type="RefSeq" id="WP_147936264.1">
    <property type="nucleotide sequence ID" value="NZ_VPFD01000022.1"/>
</dbReference>
<dbReference type="EMBL" id="VPFD01000022">
    <property type="protein sequence ID" value="TXF97871.1"/>
    <property type="molecule type" value="Genomic_DNA"/>
</dbReference>
<accession>A0A5C7G317</accession>
<dbReference type="AlphaFoldDB" id="A0A5C7G317"/>
<reference evidence="1 2" key="1">
    <citation type="submission" date="2019-08" db="EMBL/GenBank/DDBJ databases">
        <title>Massilia golmudensis sp. nov., isolated from sand in the Qinghai-Tibetan Plateau.</title>
        <authorList>
            <person name="Zhang B."/>
        </authorList>
    </citation>
    <scope>NUCLEOTIDE SEQUENCE [LARGE SCALE GENOMIC DNA]</scope>
    <source>
        <strain evidence="1 2">GEM5</strain>
    </source>
</reference>
<proteinExistence type="predicted"/>
<evidence type="ECO:0000313" key="1">
    <source>
        <dbReference type="EMBL" id="TXF97871.1"/>
    </source>
</evidence>
<evidence type="ECO:0000313" key="2">
    <source>
        <dbReference type="Proteomes" id="UP000321413"/>
    </source>
</evidence>
<keyword evidence="2" id="KW-1185">Reference proteome</keyword>
<dbReference type="Proteomes" id="UP000321413">
    <property type="component" value="Unassembled WGS sequence"/>
</dbReference>
<protein>
    <submittedName>
        <fullName evidence="1">Uncharacterized protein</fullName>
    </submittedName>
</protein>
<comment type="caution">
    <text evidence="1">The sequence shown here is derived from an EMBL/GenBank/DDBJ whole genome shotgun (WGS) entry which is preliminary data.</text>
</comment>
<name>A0A5C7G317_9BURK</name>
<organism evidence="1 2">
    <name type="scientific">Massilia arenae</name>
    <dbReference type="NCBI Taxonomy" id="2603288"/>
    <lineage>
        <taxon>Bacteria</taxon>
        <taxon>Pseudomonadati</taxon>
        <taxon>Pseudomonadota</taxon>
        <taxon>Betaproteobacteria</taxon>
        <taxon>Burkholderiales</taxon>
        <taxon>Oxalobacteraceae</taxon>
        <taxon>Telluria group</taxon>
        <taxon>Massilia</taxon>
    </lineage>
</organism>